<dbReference type="PROSITE" id="PS51257">
    <property type="entry name" value="PROKAR_LIPOPROTEIN"/>
    <property type="match status" value="1"/>
</dbReference>
<evidence type="ECO:0000313" key="4">
    <source>
        <dbReference type="Proteomes" id="UP001329915"/>
    </source>
</evidence>
<sequence length="349" mass="38066">MKKSLIVLTVLLLALSLALAGCASDGKQAEGEKPADDGQKAKPVEWVANSVWPPNNHQSVALQAFADKVKEATDGQVTLSVKTGGALGYKGPELLKVVRDGLVPVSDMLTSGVAGDEPLFGVVTLPFLVQNHEEAKLLNEIARPYFDKVAEEKWGQKILYVSPWPAAGFWTKNEVKSLADMEGLKMRTYDKNGALVVEAADGTPYPLPFSEVYSSLATGVIDSVLTSTPTAVDAKFWEVLDYYVPVSVTQATDLVTVNLDEFNKLDAETQEKLINAGKEMEAKAWEDVAKLDAEKEALVNEKGITTLKPSQEFLDELSTVTEQIRQDWLKDAPPEAQEIVAKFKEEVGR</sequence>
<dbReference type="PANTHER" id="PTHR33376">
    <property type="match status" value="1"/>
</dbReference>
<dbReference type="EMBL" id="CP121694">
    <property type="protein sequence ID" value="WRO23667.1"/>
    <property type="molecule type" value="Genomic_DNA"/>
</dbReference>
<protein>
    <submittedName>
        <fullName evidence="3">TRAP transporter substrate-binding protein</fullName>
    </submittedName>
</protein>
<keyword evidence="4" id="KW-1185">Reference proteome</keyword>
<reference evidence="3 4" key="1">
    <citation type="submission" date="2023-04" db="EMBL/GenBank/DDBJ databases">
        <authorList>
            <person name="Hsu D."/>
        </authorList>
    </citation>
    <scope>NUCLEOTIDE SEQUENCE [LARGE SCALE GENOMIC DNA]</scope>
    <source>
        <strain evidence="3 4">MK1</strain>
    </source>
</reference>
<evidence type="ECO:0000256" key="1">
    <source>
        <dbReference type="ARBA" id="ARBA00022729"/>
    </source>
</evidence>
<evidence type="ECO:0000313" key="3">
    <source>
        <dbReference type="EMBL" id="WRO23667.1"/>
    </source>
</evidence>
<dbReference type="AlphaFoldDB" id="A0AAU0URD6"/>
<feature type="signal peptide" evidence="2">
    <location>
        <begin position="1"/>
        <end position="20"/>
    </location>
</feature>
<feature type="chain" id="PRO_5043927890" evidence="2">
    <location>
        <begin position="21"/>
        <end position="349"/>
    </location>
</feature>
<organism evidence="3 4">
    <name type="scientific">Metallumcola ferriviriculae</name>
    <dbReference type="NCBI Taxonomy" id="3039180"/>
    <lineage>
        <taxon>Bacteria</taxon>
        <taxon>Bacillati</taxon>
        <taxon>Bacillota</taxon>
        <taxon>Clostridia</taxon>
        <taxon>Neomoorellales</taxon>
        <taxon>Desulfitibacteraceae</taxon>
        <taxon>Metallumcola</taxon>
    </lineage>
</organism>
<dbReference type="Pfam" id="PF03480">
    <property type="entry name" value="DctP"/>
    <property type="match status" value="1"/>
</dbReference>
<evidence type="ECO:0000256" key="2">
    <source>
        <dbReference type="SAM" id="SignalP"/>
    </source>
</evidence>
<dbReference type="CDD" id="cd13602">
    <property type="entry name" value="PBP2_TRAP_BpDctp6_7"/>
    <property type="match status" value="1"/>
</dbReference>
<proteinExistence type="predicted"/>
<dbReference type="InterPro" id="IPR018389">
    <property type="entry name" value="DctP_fam"/>
</dbReference>
<dbReference type="RefSeq" id="WP_366923043.1">
    <property type="nucleotide sequence ID" value="NZ_CP121694.1"/>
</dbReference>
<dbReference type="InterPro" id="IPR038404">
    <property type="entry name" value="TRAP_DctP_sf"/>
</dbReference>
<gene>
    <name evidence="3" type="ORF">MFMK1_003532</name>
</gene>
<dbReference type="KEGG" id="dbc:MFMK1_003532"/>
<name>A0AAU0URD6_9FIRM</name>
<dbReference type="Gene3D" id="3.40.190.170">
    <property type="entry name" value="Bacterial extracellular solute-binding protein, family 7"/>
    <property type="match status" value="1"/>
</dbReference>
<dbReference type="GO" id="GO:0055085">
    <property type="term" value="P:transmembrane transport"/>
    <property type="evidence" value="ECO:0007669"/>
    <property type="project" value="InterPro"/>
</dbReference>
<dbReference type="PANTHER" id="PTHR33376:SF4">
    <property type="entry name" value="SIALIC ACID-BINDING PERIPLASMIC PROTEIN SIAP"/>
    <property type="match status" value="1"/>
</dbReference>
<keyword evidence="1 2" id="KW-0732">Signal</keyword>
<dbReference type="Proteomes" id="UP001329915">
    <property type="component" value="Chromosome"/>
</dbReference>
<accession>A0AAU0URD6</accession>
<dbReference type="NCBIfam" id="NF037995">
    <property type="entry name" value="TRAP_S1"/>
    <property type="match status" value="1"/>
</dbReference>